<comment type="caution">
    <text evidence="2">The sequence shown here is derived from an EMBL/GenBank/DDBJ whole genome shotgun (WGS) entry which is preliminary data.</text>
</comment>
<protein>
    <submittedName>
        <fullName evidence="2">Uncharacterized protein</fullName>
    </submittedName>
</protein>
<gene>
    <name evidence="2" type="ORF">G2W53_014587</name>
</gene>
<name>A0A834WTQ3_9FABA</name>
<evidence type="ECO:0000313" key="3">
    <source>
        <dbReference type="Proteomes" id="UP000634136"/>
    </source>
</evidence>
<keyword evidence="3" id="KW-1185">Reference proteome</keyword>
<dbReference type="AlphaFoldDB" id="A0A834WTQ3"/>
<reference evidence="2" key="1">
    <citation type="submission" date="2020-09" db="EMBL/GenBank/DDBJ databases">
        <title>Genome-Enabled Discovery of Anthraquinone Biosynthesis in Senna tora.</title>
        <authorList>
            <person name="Kang S.-H."/>
            <person name="Pandey R.P."/>
            <person name="Lee C.-M."/>
            <person name="Sim J.-S."/>
            <person name="Jeong J.-T."/>
            <person name="Choi B.-S."/>
            <person name="Jung M."/>
            <person name="Ginzburg D."/>
            <person name="Zhao K."/>
            <person name="Won S.Y."/>
            <person name="Oh T.-J."/>
            <person name="Yu Y."/>
            <person name="Kim N.-H."/>
            <person name="Lee O.R."/>
            <person name="Lee T.-H."/>
            <person name="Bashyal P."/>
            <person name="Kim T.-S."/>
            <person name="Lee W.-H."/>
            <person name="Kawkins C."/>
            <person name="Kim C.-K."/>
            <person name="Kim J.S."/>
            <person name="Ahn B.O."/>
            <person name="Rhee S.Y."/>
            <person name="Sohng J.K."/>
        </authorList>
    </citation>
    <scope>NUCLEOTIDE SEQUENCE</scope>
    <source>
        <tissue evidence="2">Leaf</tissue>
    </source>
</reference>
<organism evidence="2 3">
    <name type="scientific">Senna tora</name>
    <dbReference type="NCBI Taxonomy" id="362788"/>
    <lineage>
        <taxon>Eukaryota</taxon>
        <taxon>Viridiplantae</taxon>
        <taxon>Streptophyta</taxon>
        <taxon>Embryophyta</taxon>
        <taxon>Tracheophyta</taxon>
        <taxon>Spermatophyta</taxon>
        <taxon>Magnoliopsida</taxon>
        <taxon>eudicotyledons</taxon>
        <taxon>Gunneridae</taxon>
        <taxon>Pentapetalae</taxon>
        <taxon>rosids</taxon>
        <taxon>fabids</taxon>
        <taxon>Fabales</taxon>
        <taxon>Fabaceae</taxon>
        <taxon>Caesalpinioideae</taxon>
        <taxon>Cassia clade</taxon>
        <taxon>Senna</taxon>
    </lineage>
</organism>
<dbReference type="Proteomes" id="UP000634136">
    <property type="component" value="Unassembled WGS sequence"/>
</dbReference>
<proteinExistence type="predicted"/>
<sequence length="302" mass="32673">MVNTRGIARDFEPSYAFLILCPDQDFCYNLIGGITKADRICPLERKELAIRMTSSWTVAQQCWKNIGLIPSGPGALLPFIWKRAVSISNLSLCPNVAKMNELGPLAADVAATWPQIGIVSFGVSRCFFGFALIRANDLNRSQTTASPCRPLVQVNQLSTICKSTSLRRTIDSGEEDLLVISKLYFKGLQKLPPAFPIAVEPIFVGCSCHRSDQNPSLSEQLPLSLVPEPPGCVDPQYLLTDEGEGTCWIGLKASKAGKTSPSSGHPVAIPNSPEEGALDSPKGKSAQLIAAIQDLDYWGPLD</sequence>
<dbReference type="EMBL" id="JAAIUW010000005">
    <property type="protein sequence ID" value="KAF7832254.1"/>
    <property type="molecule type" value="Genomic_DNA"/>
</dbReference>
<evidence type="ECO:0000256" key="1">
    <source>
        <dbReference type="SAM" id="MobiDB-lite"/>
    </source>
</evidence>
<evidence type="ECO:0000313" key="2">
    <source>
        <dbReference type="EMBL" id="KAF7832254.1"/>
    </source>
</evidence>
<accession>A0A834WTQ3</accession>
<feature type="region of interest" description="Disordered" evidence="1">
    <location>
        <begin position="255"/>
        <end position="283"/>
    </location>
</feature>